<evidence type="ECO:0000313" key="1">
    <source>
        <dbReference type="EnsemblPlants" id="AVESA.00010b.r2.5CG0884460.1.CDS"/>
    </source>
</evidence>
<reference evidence="1" key="2">
    <citation type="submission" date="2025-09" db="UniProtKB">
        <authorList>
            <consortium name="EnsemblPlants"/>
        </authorList>
    </citation>
    <scope>IDENTIFICATION</scope>
</reference>
<dbReference type="Proteomes" id="UP001732700">
    <property type="component" value="Chromosome 5C"/>
</dbReference>
<dbReference type="EnsemblPlants" id="AVESA.00010b.r2.5CG0884460.1">
    <property type="protein sequence ID" value="AVESA.00010b.r2.5CG0884460.1.CDS"/>
    <property type="gene ID" value="AVESA.00010b.r2.5CG0884460"/>
</dbReference>
<name>A0ACD5Y495_AVESA</name>
<sequence>MLKLGCSRLLLGGHVLLLCLSASWMLAAADVPAGHRRGCPAKCGDVDIPFPFGIGDECALDGFQLSCETVKGVNRPFSKDFEVTNISVPEGTVRVKTLISWQCYDPATGNTAYSDASSNFSGTNFWISEAENKVIVIGCNTLAYMLSSSYVIGCLSTCEEPLENVLCSGNGCCQAEVPKDVRLYRAYFNVDYDNSQTWRSQNSSCSYMAVMERAALHFRPSYVTGRVFSDTYGGKVPVVLNWQIRPWTCEVARQNASTYACVSSNSECLNSTNEQGYRCRCSDGYQGNPYITDGCQDIDECLVNANRCGLEMICTNTPGNYSCSCHPGKNGRCVPPPSTAVTVSTPPAMLVVGPSVGIVIFVTVVACACLIQQRRKLHHMKSEYFEQHGGVILLEKMKSESKQGIVFKIFSEQELQQATNMFSEERVLGRGGHGTVYKGILKNNVEVAVKRCKTINEKYKKEFGKEMIILSQINHKNIVKLLGCCLEVEVPMLVYELVPNGTLYHLIHDNHGQRISLVARLGIAHESAEALSYLHSGVSTQILHGDVKSSNILLDADHKAKVSDFGASILAPNDESQFVTLVQGTCGYLDPEYMQTCQLTDKSDVYSFGVVLLELLTGKKPFNLDSYGEEKSLSMMFLSAMKANKLEEILDDEIKDEDNMDIFYEIAELAKQCLDMCGENRPPMKEVAEKLDRLREVIQQHPWVQQQQNLEEIESLLGEPLASSPTATVSGEYFSIEKKVVNRLQSGR</sequence>
<organism evidence="1 2">
    <name type="scientific">Avena sativa</name>
    <name type="common">Oat</name>
    <dbReference type="NCBI Taxonomy" id="4498"/>
    <lineage>
        <taxon>Eukaryota</taxon>
        <taxon>Viridiplantae</taxon>
        <taxon>Streptophyta</taxon>
        <taxon>Embryophyta</taxon>
        <taxon>Tracheophyta</taxon>
        <taxon>Spermatophyta</taxon>
        <taxon>Magnoliopsida</taxon>
        <taxon>Liliopsida</taxon>
        <taxon>Poales</taxon>
        <taxon>Poaceae</taxon>
        <taxon>BOP clade</taxon>
        <taxon>Pooideae</taxon>
        <taxon>Poodae</taxon>
        <taxon>Poeae</taxon>
        <taxon>Poeae Chloroplast Group 1 (Aveneae type)</taxon>
        <taxon>Aveninae</taxon>
        <taxon>Avena</taxon>
    </lineage>
</organism>
<protein>
    <submittedName>
        <fullName evidence="1">Uncharacterized protein</fullName>
    </submittedName>
</protein>
<keyword evidence="2" id="KW-1185">Reference proteome</keyword>
<proteinExistence type="predicted"/>
<evidence type="ECO:0000313" key="2">
    <source>
        <dbReference type="Proteomes" id="UP001732700"/>
    </source>
</evidence>
<reference evidence="1" key="1">
    <citation type="submission" date="2021-05" db="EMBL/GenBank/DDBJ databases">
        <authorList>
            <person name="Scholz U."/>
            <person name="Mascher M."/>
            <person name="Fiebig A."/>
        </authorList>
    </citation>
    <scope>NUCLEOTIDE SEQUENCE [LARGE SCALE GENOMIC DNA]</scope>
</reference>
<accession>A0ACD5Y495</accession>